<dbReference type="Ensembl" id="ENSBGRT00000038730.1">
    <property type="protein sequence ID" value="ENSBGRP00000033514.1"/>
    <property type="gene ID" value="ENSBGRG00000020922.1"/>
</dbReference>
<dbReference type="SMART" id="SM00228">
    <property type="entry name" value="PDZ"/>
    <property type="match status" value="1"/>
</dbReference>
<feature type="compositionally biased region" description="Gly residues" evidence="1">
    <location>
        <begin position="174"/>
        <end position="183"/>
    </location>
</feature>
<feature type="region of interest" description="Disordered" evidence="1">
    <location>
        <begin position="75"/>
        <end position="123"/>
    </location>
</feature>
<reference evidence="3" key="2">
    <citation type="submission" date="2025-08" db="UniProtKB">
        <authorList>
            <consortium name="Ensembl"/>
        </authorList>
    </citation>
    <scope>IDENTIFICATION</scope>
</reference>
<dbReference type="GeneTree" id="ENSGT00940000162529"/>
<organism evidence="3 4">
    <name type="scientific">Bos mutus grunniens</name>
    <name type="common">Wild yak</name>
    <name type="synonym">Bos grunniens</name>
    <dbReference type="NCBI Taxonomy" id="30521"/>
    <lineage>
        <taxon>Eukaryota</taxon>
        <taxon>Metazoa</taxon>
        <taxon>Chordata</taxon>
        <taxon>Craniata</taxon>
        <taxon>Vertebrata</taxon>
        <taxon>Euteleostomi</taxon>
        <taxon>Mammalia</taxon>
        <taxon>Eutheria</taxon>
        <taxon>Laurasiatheria</taxon>
        <taxon>Artiodactyla</taxon>
        <taxon>Ruminantia</taxon>
        <taxon>Pecora</taxon>
        <taxon>Bovidae</taxon>
        <taxon>Bovinae</taxon>
        <taxon>Bos</taxon>
    </lineage>
</organism>
<feature type="region of interest" description="Disordered" evidence="1">
    <location>
        <begin position="158"/>
        <end position="228"/>
    </location>
</feature>
<feature type="compositionally biased region" description="Basic and acidic residues" evidence="1">
    <location>
        <begin position="428"/>
        <end position="450"/>
    </location>
</feature>
<feature type="region of interest" description="Disordered" evidence="1">
    <location>
        <begin position="409"/>
        <end position="513"/>
    </location>
</feature>
<dbReference type="PROSITE" id="PS50106">
    <property type="entry name" value="PDZ"/>
    <property type="match status" value="1"/>
</dbReference>
<reference evidence="3" key="3">
    <citation type="submission" date="2025-09" db="UniProtKB">
        <authorList>
            <consortium name="Ensembl"/>
        </authorList>
    </citation>
    <scope>IDENTIFICATION</scope>
</reference>
<dbReference type="InterPro" id="IPR030031">
    <property type="entry name" value="MAGIX"/>
</dbReference>
<evidence type="ECO:0000313" key="3">
    <source>
        <dbReference type="Ensembl" id="ENSBGRP00000033514.1"/>
    </source>
</evidence>
<dbReference type="Pfam" id="PF00595">
    <property type="entry name" value="PDZ"/>
    <property type="match status" value="1"/>
</dbReference>
<dbReference type="PANTHER" id="PTHR47646:SF1">
    <property type="entry name" value="PDZ DOMAIN-CONTAINING PROTEIN MAGIX"/>
    <property type="match status" value="1"/>
</dbReference>
<name>A0A8C0AI07_BOSMU</name>
<dbReference type="SUPFAM" id="SSF50156">
    <property type="entry name" value="PDZ domain-like"/>
    <property type="match status" value="1"/>
</dbReference>
<feature type="compositionally biased region" description="Polar residues" evidence="1">
    <location>
        <begin position="451"/>
        <end position="460"/>
    </location>
</feature>
<dbReference type="InterPro" id="IPR001478">
    <property type="entry name" value="PDZ"/>
</dbReference>
<dbReference type="AlphaFoldDB" id="A0A8C0AI07"/>
<feature type="domain" description="PDZ" evidence="2">
    <location>
        <begin position="331"/>
        <end position="415"/>
    </location>
</feature>
<evidence type="ECO:0000259" key="2">
    <source>
        <dbReference type="PROSITE" id="PS50106"/>
    </source>
</evidence>
<evidence type="ECO:0000313" key="4">
    <source>
        <dbReference type="Proteomes" id="UP000694520"/>
    </source>
</evidence>
<evidence type="ECO:0000256" key="1">
    <source>
        <dbReference type="SAM" id="MobiDB-lite"/>
    </source>
</evidence>
<dbReference type="PANTHER" id="PTHR47646">
    <property type="entry name" value="PDZ DOMAIN-CONTAINING PROTEIN MAGIX"/>
    <property type="match status" value="1"/>
</dbReference>
<dbReference type="Gene3D" id="2.30.42.10">
    <property type="match status" value="1"/>
</dbReference>
<keyword evidence="4" id="KW-1185">Reference proteome</keyword>
<protein>
    <recommendedName>
        <fullName evidence="2">PDZ domain-containing protein</fullName>
    </recommendedName>
</protein>
<dbReference type="Proteomes" id="UP000694520">
    <property type="component" value="Chromosome X"/>
</dbReference>
<reference evidence="3" key="1">
    <citation type="submission" date="2019-05" db="EMBL/GenBank/DDBJ databases">
        <authorList>
            <person name="Zhang S."/>
            <person name="Liu J."/>
        </authorList>
    </citation>
    <scope>NUCLEOTIDE SEQUENCE [LARGE SCALE GENOMIC DNA]</scope>
</reference>
<proteinExistence type="predicted"/>
<accession>A0A8C0AI07</accession>
<sequence length="540" mass="56972">TWIPVLHPILVVRAQVGPLTSLGPDFPSDTGITTSPGWKERQRLRQGEAKSARWLQGPGHLGGCQVGHCAGWGAEHGTGRLQPRPGPGWPPGERSRALPTRRGRPCVHQAKYRSWSGARGAARTLGKQRRYGLGVEGGGRPCQPSHLLSAPHLLLLTGGKQSSPGARVAAAAASGGGGGGGGQRPSDPSWARGAAPTPTPTPVPRGGAPDPGTPRSLGGGGGGPQPEDASARQFLARLKARPLAARAAADVAALVRRAGATLRLRPKEAISMLYSAEIEVTDNRLPNANFVEQRPQHRRSETMGIRTAPPQVTQGKAHPPLKSPQASGQFSVELIRSSTGFGFTLSGGRDAGGDAPLAVRRLLKDGPAQRCGRLQAGDLVLHINGESTQGLTHVEVMDRIRRGGPRLCLVLSRPPETHPGKPEVVGRPQKEDVLPSPDRIPDPGEPEMTKTRSASTSSPLQHPRPRTTPQNRGSQEPRLEGAADGPAVLAAERRTEDPNDQTPDSPGPWLTPSEERLSRALGVPGAEQLALEMATGRRRH</sequence>
<dbReference type="InterPro" id="IPR036034">
    <property type="entry name" value="PDZ_sf"/>
</dbReference>